<name>A0A9W7FWP4_9STRA</name>
<feature type="region of interest" description="Disordered" evidence="1">
    <location>
        <begin position="172"/>
        <end position="211"/>
    </location>
</feature>
<keyword evidence="5" id="KW-1185">Reference proteome</keyword>
<dbReference type="EMBL" id="BRYA01000532">
    <property type="protein sequence ID" value="GMI21582.1"/>
    <property type="molecule type" value="Genomic_DNA"/>
</dbReference>
<evidence type="ECO:0000313" key="4">
    <source>
        <dbReference type="EMBL" id="GMI21582.1"/>
    </source>
</evidence>
<keyword evidence="2" id="KW-0472">Membrane</keyword>
<evidence type="ECO:0000313" key="5">
    <source>
        <dbReference type="Proteomes" id="UP001165065"/>
    </source>
</evidence>
<keyword evidence="3" id="KW-0732">Signal</keyword>
<feature type="chain" id="PRO_5040960534" evidence="3">
    <location>
        <begin position="30"/>
        <end position="211"/>
    </location>
</feature>
<feature type="compositionally biased region" description="Polar residues" evidence="1">
    <location>
        <begin position="128"/>
        <end position="150"/>
    </location>
</feature>
<dbReference type="Proteomes" id="UP001165065">
    <property type="component" value="Unassembled WGS sequence"/>
</dbReference>
<proteinExistence type="predicted"/>
<feature type="transmembrane region" description="Helical" evidence="2">
    <location>
        <begin position="56"/>
        <end position="77"/>
    </location>
</feature>
<sequence length="211" mass="22879">MDKDSSTLSLCSKAAWTLLILSLLHSVSSVRPFPSTNLPLSIWVLMPSPVDNRRNKYMLCMYFAAGLIVFDIVYLGIHGKSISSPERESDISQGTKFALAMYIIALLFKLPFLFLLFKSYVLLSDGEGSNSPKVLRNSSGTVSSPLSTPSHYDVNSPYDPAPVSSQYVASPSGVEMTMMGTPKQSRGPNHVPPPPVTSPYGAQPPLPPSVE</sequence>
<dbReference type="OrthoDB" id="10451099at2759"/>
<evidence type="ECO:0000256" key="2">
    <source>
        <dbReference type="SAM" id="Phobius"/>
    </source>
</evidence>
<feature type="compositionally biased region" description="Pro residues" evidence="1">
    <location>
        <begin position="190"/>
        <end position="211"/>
    </location>
</feature>
<feature type="region of interest" description="Disordered" evidence="1">
    <location>
        <begin position="128"/>
        <end position="155"/>
    </location>
</feature>
<accession>A0A9W7FWP4</accession>
<comment type="caution">
    <text evidence="4">The sequence shown here is derived from an EMBL/GenBank/DDBJ whole genome shotgun (WGS) entry which is preliminary data.</text>
</comment>
<protein>
    <submittedName>
        <fullName evidence="4">Uncharacterized protein</fullName>
    </submittedName>
</protein>
<feature type="signal peptide" evidence="3">
    <location>
        <begin position="1"/>
        <end position="29"/>
    </location>
</feature>
<keyword evidence="2" id="KW-1133">Transmembrane helix</keyword>
<evidence type="ECO:0000256" key="1">
    <source>
        <dbReference type="SAM" id="MobiDB-lite"/>
    </source>
</evidence>
<dbReference type="AlphaFoldDB" id="A0A9W7FWP4"/>
<feature type="transmembrane region" description="Helical" evidence="2">
    <location>
        <begin position="97"/>
        <end position="117"/>
    </location>
</feature>
<organism evidence="4 5">
    <name type="scientific">Triparma columacea</name>
    <dbReference type="NCBI Taxonomy" id="722753"/>
    <lineage>
        <taxon>Eukaryota</taxon>
        <taxon>Sar</taxon>
        <taxon>Stramenopiles</taxon>
        <taxon>Ochrophyta</taxon>
        <taxon>Bolidophyceae</taxon>
        <taxon>Parmales</taxon>
        <taxon>Triparmaceae</taxon>
        <taxon>Triparma</taxon>
    </lineage>
</organism>
<reference evidence="5" key="1">
    <citation type="journal article" date="2023" name="Commun. Biol.">
        <title>Genome analysis of Parmales, the sister group of diatoms, reveals the evolutionary specialization of diatoms from phago-mixotrophs to photoautotrophs.</title>
        <authorList>
            <person name="Ban H."/>
            <person name="Sato S."/>
            <person name="Yoshikawa S."/>
            <person name="Yamada K."/>
            <person name="Nakamura Y."/>
            <person name="Ichinomiya M."/>
            <person name="Sato N."/>
            <person name="Blanc-Mathieu R."/>
            <person name="Endo H."/>
            <person name="Kuwata A."/>
            <person name="Ogata H."/>
        </authorList>
    </citation>
    <scope>NUCLEOTIDE SEQUENCE [LARGE SCALE GENOMIC DNA]</scope>
</reference>
<keyword evidence="2" id="KW-0812">Transmembrane</keyword>
<evidence type="ECO:0000256" key="3">
    <source>
        <dbReference type="SAM" id="SignalP"/>
    </source>
</evidence>
<gene>
    <name evidence="4" type="ORF">TrCOL_g6124</name>
</gene>